<evidence type="ECO:0000313" key="2">
    <source>
        <dbReference type="EMBL" id="CUO75306.1"/>
    </source>
</evidence>
<name>A0A174HP59_9FIRM</name>
<dbReference type="EMBL" id="QSSQ01000028">
    <property type="protein sequence ID" value="RGM00006.1"/>
    <property type="molecule type" value="Genomic_DNA"/>
</dbReference>
<gene>
    <name evidence="4" type="ORF">DXC39_21935</name>
    <name evidence="3" type="ORF">DXD79_27035</name>
    <name evidence="2" type="ORF">ERS852407_03833</name>
</gene>
<dbReference type="EMBL" id="QSON01000018">
    <property type="protein sequence ID" value="RGI97817.1"/>
    <property type="molecule type" value="Genomic_DNA"/>
</dbReference>
<sequence>MLKNFKIKTKYNEVYDITEHVKKAVEESGVKEGTCLVYNPHSTAGLAVFSPWDPDGFLDLDEEIRRLVPTRIDFKHQHDTPQDAAGHVKSALLGISGNFIVHEGKLLVGGSQGIYFLEFDGPRNREFFVKIQADA</sequence>
<dbReference type="RefSeq" id="WP_055657627.1">
    <property type="nucleotide sequence ID" value="NZ_CABIXC010000011.1"/>
</dbReference>
<evidence type="ECO:0000313" key="5">
    <source>
        <dbReference type="Proteomes" id="UP000095651"/>
    </source>
</evidence>
<reference evidence="2 5" key="1">
    <citation type="submission" date="2015-09" db="EMBL/GenBank/DDBJ databases">
        <authorList>
            <consortium name="Pathogen Informatics"/>
        </authorList>
    </citation>
    <scope>NUCLEOTIDE SEQUENCE [LARGE SCALE GENOMIC DNA]</scope>
    <source>
        <strain evidence="2 5">2789STDY5608850</strain>
    </source>
</reference>
<dbReference type="EMBL" id="CYZE01000011">
    <property type="protein sequence ID" value="CUO75306.1"/>
    <property type="molecule type" value="Genomic_DNA"/>
</dbReference>
<reference evidence="6 7" key="2">
    <citation type="submission" date="2018-08" db="EMBL/GenBank/DDBJ databases">
        <title>A genome reference for cultivated species of the human gut microbiota.</title>
        <authorList>
            <person name="Zou Y."/>
            <person name="Xue W."/>
            <person name="Luo G."/>
        </authorList>
    </citation>
    <scope>NUCLEOTIDE SEQUENCE [LARGE SCALE GENOMIC DNA]</scope>
    <source>
        <strain evidence="4 6">TF05-11AC</strain>
        <strain evidence="3 7">TM09-12</strain>
    </source>
</reference>
<evidence type="ECO:0000313" key="7">
    <source>
        <dbReference type="Proteomes" id="UP000263014"/>
    </source>
</evidence>
<dbReference type="Proteomes" id="UP000263014">
    <property type="component" value="Unassembled WGS sequence"/>
</dbReference>
<proteinExistence type="inferred from homology"/>
<dbReference type="InterPro" id="IPR001602">
    <property type="entry name" value="UPF0047_YjbQ-like"/>
</dbReference>
<dbReference type="Proteomes" id="UP000261257">
    <property type="component" value="Unassembled WGS sequence"/>
</dbReference>
<evidence type="ECO:0000313" key="6">
    <source>
        <dbReference type="Proteomes" id="UP000261257"/>
    </source>
</evidence>
<dbReference type="Proteomes" id="UP000095651">
    <property type="component" value="Unassembled WGS sequence"/>
</dbReference>
<dbReference type="PIRSF" id="PIRSF004681">
    <property type="entry name" value="UCP004681"/>
    <property type="match status" value="1"/>
</dbReference>
<dbReference type="PANTHER" id="PTHR30615">
    <property type="entry name" value="UNCHARACTERIZED PROTEIN YJBQ-RELATED"/>
    <property type="match status" value="1"/>
</dbReference>
<dbReference type="PANTHER" id="PTHR30615:SF8">
    <property type="entry name" value="UPF0047 PROTEIN C4A8.02C"/>
    <property type="match status" value="1"/>
</dbReference>
<comment type="similarity">
    <text evidence="1">Belongs to the UPF0047 family.</text>
</comment>
<dbReference type="SUPFAM" id="SSF111038">
    <property type="entry name" value="YjbQ-like"/>
    <property type="match status" value="1"/>
</dbReference>
<dbReference type="Gene3D" id="2.60.120.460">
    <property type="entry name" value="YjbQ-like"/>
    <property type="match status" value="1"/>
</dbReference>
<protein>
    <submittedName>
        <fullName evidence="2">Secondary thiamine-phosphate synthase enzyme</fullName>
    </submittedName>
    <submittedName>
        <fullName evidence="3">YjbQ family protein</fullName>
    </submittedName>
</protein>
<evidence type="ECO:0000256" key="1">
    <source>
        <dbReference type="ARBA" id="ARBA00005534"/>
    </source>
</evidence>
<evidence type="ECO:0000313" key="4">
    <source>
        <dbReference type="EMBL" id="RGM00006.1"/>
    </source>
</evidence>
<dbReference type="InterPro" id="IPR035917">
    <property type="entry name" value="YjbQ-like_sf"/>
</dbReference>
<dbReference type="AlphaFoldDB" id="A0A174HP59"/>
<dbReference type="NCBIfam" id="TIGR00149">
    <property type="entry name" value="TIGR00149_YjbQ"/>
    <property type="match status" value="1"/>
</dbReference>
<dbReference type="Pfam" id="PF01894">
    <property type="entry name" value="YjbQ"/>
    <property type="match status" value="1"/>
</dbReference>
<evidence type="ECO:0000313" key="3">
    <source>
        <dbReference type="EMBL" id="RGI97817.1"/>
    </source>
</evidence>
<accession>A0A174HP59</accession>
<organism evidence="2 5">
    <name type="scientific">Hungatella hathewayi</name>
    <dbReference type="NCBI Taxonomy" id="154046"/>
    <lineage>
        <taxon>Bacteria</taxon>
        <taxon>Bacillati</taxon>
        <taxon>Bacillota</taxon>
        <taxon>Clostridia</taxon>
        <taxon>Lachnospirales</taxon>
        <taxon>Lachnospiraceae</taxon>
        <taxon>Hungatella</taxon>
    </lineage>
</organism>